<dbReference type="InterPro" id="IPR046373">
    <property type="entry name" value="Acyl-CoA_Oxase/DH_mid-dom_sf"/>
</dbReference>
<feature type="domain" description="Acyl-CoA dehydrogenase/oxidase C-terminal" evidence="4">
    <location>
        <begin position="243"/>
        <end position="388"/>
    </location>
</feature>
<evidence type="ECO:0000313" key="5">
    <source>
        <dbReference type="EMBL" id="GAA2014610.1"/>
    </source>
</evidence>
<proteinExistence type="inferred from homology"/>
<evidence type="ECO:0000256" key="1">
    <source>
        <dbReference type="ARBA" id="ARBA00009347"/>
    </source>
</evidence>
<organism evidence="5 6">
    <name type="scientific">Nocardiopsis rhodophaea</name>
    <dbReference type="NCBI Taxonomy" id="280238"/>
    <lineage>
        <taxon>Bacteria</taxon>
        <taxon>Bacillati</taxon>
        <taxon>Actinomycetota</taxon>
        <taxon>Actinomycetes</taxon>
        <taxon>Streptosporangiales</taxon>
        <taxon>Nocardiopsidaceae</taxon>
        <taxon>Nocardiopsis</taxon>
    </lineage>
</organism>
<dbReference type="InterPro" id="IPR009100">
    <property type="entry name" value="AcylCoA_DH/oxidase_NM_dom_sf"/>
</dbReference>
<dbReference type="InterPro" id="IPR009075">
    <property type="entry name" value="AcylCo_DH/oxidase_C"/>
</dbReference>
<protein>
    <submittedName>
        <fullName evidence="5">Acyl-CoA dehydrogenase</fullName>
    </submittedName>
</protein>
<sequence length="569" mass="63129">MPSSSRTADRLGGTGVLVRPDRTFATEVSDWFLHIGRDKVLRQEISREFPAEYLYFLKSSKLLERSLVPAWLGDGPDGWAPYRVAGLSEHLAFHSFTHWLMWHVSSLSATPVWMSDNTAVQDTYREQFRAGMVGAFGMSERGAGADWRTTATSVKRLADRYVASGGKDYTGNGNVSSLITTFARNGDGGSRDYMLFRADSHRHGFELVGNSVPEQMYVSEFRLSDYEFGDDDVISTGPQAFADAVNTINVGKFNLATAATGLVSRALVETFRHTSHRSIFGQPVSSFGQNRDGLCRATLRLIGMKAFNARCVDYMHTSGEEDNRYVVLNAVAKAKVTHDATEVIHALCDVISAKAFETDSAFRSAMKYAEYLPRLEGTRYVNLMQAVRAAPNFFDFANRTAHVPGTADGSLEGPRYLLSQRRLGGLERLVFSDHKPLKDALGHLPSVALFFDAAERLGSTLFVEPIDQTDQRKVQAVGEIFALAVYGTVIAEYARLRPDDEMWEAVFGLVLEDLATALVRSRVDLADHREVARSLLGSIQDNRTAWPADRIIDHLRSATERVSGLWGVR</sequence>
<dbReference type="Gene3D" id="1.20.140.10">
    <property type="entry name" value="Butyryl-CoA Dehydrogenase, subunit A, domain 3"/>
    <property type="match status" value="1"/>
</dbReference>
<gene>
    <name evidence="5" type="ORF">GCM10009799_48620</name>
</gene>
<comment type="caution">
    <text evidence="5">The sequence shown here is derived from an EMBL/GenBank/DDBJ whole genome shotgun (WGS) entry which is preliminary data.</text>
</comment>
<name>A0ABP5F6Z6_9ACTN</name>
<dbReference type="InterPro" id="IPR036250">
    <property type="entry name" value="AcylCo_DH-like_C"/>
</dbReference>
<keyword evidence="3" id="KW-0274">FAD</keyword>
<reference evidence="6" key="1">
    <citation type="journal article" date="2019" name="Int. J. Syst. Evol. Microbiol.">
        <title>The Global Catalogue of Microorganisms (GCM) 10K type strain sequencing project: providing services to taxonomists for standard genome sequencing and annotation.</title>
        <authorList>
            <consortium name="The Broad Institute Genomics Platform"/>
            <consortium name="The Broad Institute Genome Sequencing Center for Infectious Disease"/>
            <person name="Wu L."/>
            <person name="Ma J."/>
        </authorList>
    </citation>
    <scope>NUCLEOTIDE SEQUENCE [LARGE SCALE GENOMIC DNA]</scope>
    <source>
        <strain evidence="6">JCM 15313</strain>
    </source>
</reference>
<dbReference type="PANTHER" id="PTHR43884">
    <property type="entry name" value="ACYL-COA DEHYDROGENASE"/>
    <property type="match status" value="1"/>
</dbReference>
<accession>A0ABP5F6Z6</accession>
<dbReference type="SUPFAM" id="SSF47203">
    <property type="entry name" value="Acyl-CoA dehydrogenase C-terminal domain-like"/>
    <property type="match status" value="1"/>
</dbReference>
<keyword evidence="2" id="KW-0285">Flavoprotein</keyword>
<evidence type="ECO:0000256" key="3">
    <source>
        <dbReference type="ARBA" id="ARBA00022827"/>
    </source>
</evidence>
<keyword evidence="6" id="KW-1185">Reference proteome</keyword>
<dbReference type="Proteomes" id="UP001501585">
    <property type="component" value="Unassembled WGS sequence"/>
</dbReference>
<dbReference type="RefSeq" id="WP_344165393.1">
    <property type="nucleotide sequence ID" value="NZ_BAAAPC010000028.1"/>
</dbReference>
<dbReference type="EMBL" id="BAAAPC010000028">
    <property type="protein sequence ID" value="GAA2014610.1"/>
    <property type="molecule type" value="Genomic_DNA"/>
</dbReference>
<dbReference type="SUPFAM" id="SSF56645">
    <property type="entry name" value="Acyl-CoA dehydrogenase NM domain-like"/>
    <property type="match status" value="1"/>
</dbReference>
<dbReference type="Pfam" id="PF00441">
    <property type="entry name" value="Acyl-CoA_dh_1"/>
    <property type="match status" value="1"/>
</dbReference>
<dbReference type="Gene3D" id="2.40.110.10">
    <property type="entry name" value="Butyryl-CoA Dehydrogenase, subunit A, domain 2"/>
    <property type="match status" value="1"/>
</dbReference>
<dbReference type="PANTHER" id="PTHR43884:SF19">
    <property type="entry name" value="ACYL-COA DEHYDROGENASE FADE4-RELATED"/>
    <property type="match status" value="1"/>
</dbReference>
<evidence type="ECO:0000256" key="2">
    <source>
        <dbReference type="ARBA" id="ARBA00022630"/>
    </source>
</evidence>
<comment type="similarity">
    <text evidence="1">Belongs to the acyl-CoA dehydrogenase family.</text>
</comment>
<evidence type="ECO:0000313" key="6">
    <source>
        <dbReference type="Proteomes" id="UP001501585"/>
    </source>
</evidence>
<evidence type="ECO:0000259" key="4">
    <source>
        <dbReference type="Pfam" id="PF00441"/>
    </source>
</evidence>